<dbReference type="STRING" id="633440.SAMN05421869_103187"/>
<dbReference type="Pfam" id="PF10647">
    <property type="entry name" value="Gmad1"/>
    <property type="match status" value="1"/>
</dbReference>
<dbReference type="InterPro" id="IPR018910">
    <property type="entry name" value="LpqB_C"/>
</dbReference>
<organism evidence="2 3">
    <name type="scientific">Nonomuraea jiangxiensis</name>
    <dbReference type="NCBI Taxonomy" id="633440"/>
    <lineage>
        <taxon>Bacteria</taxon>
        <taxon>Bacillati</taxon>
        <taxon>Actinomycetota</taxon>
        <taxon>Actinomycetes</taxon>
        <taxon>Streptosporangiales</taxon>
        <taxon>Streptosporangiaceae</taxon>
        <taxon>Nonomuraea</taxon>
    </lineage>
</organism>
<dbReference type="SMART" id="SM00909">
    <property type="entry name" value="Germane"/>
    <property type="match status" value="1"/>
</dbReference>
<dbReference type="InterPro" id="IPR059026">
    <property type="entry name" value="LpqB_N"/>
</dbReference>
<dbReference type="SUPFAM" id="SSF50952">
    <property type="entry name" value="Soluble quinoprotein glucose dehydrogenase"/>
    <property type="match status" value="1"/>
</dbReference>
<sequence length="597" mass="63768">MTTTRRLGTRVAMTRTGSLGAGAVVTRTRWLGVVVAVTVVVAVGSTGCAVIPVTGPHSVADAGGGDPLSKPFQRMIAIRPQKGWSPAQLIRGLQAAMAAYPDDPKILPSYLTPNALAKWDPSGPVNVIEDGFEVLPPGPRDGSDAVLKVSLKARWVAKINEDDSYVPTIGDWDGGAFELVKDAEDNYRVNDLPRGLLLTASDVARAYRATNLYYLSRNPQDPRLVADRVWLRLKPTESFAQTILERLIEPPTSALQGGAVTTSFPPGTQVKSITHGDDRVVVNLSGGLDPVRDESLLAQIRYSLNRNEVAKGRTIEVQVDGEVYGLDQPNSDERWLDDSSDTAYYVNRGAVHYLGKDGPAGTVQGPAGEPREGYSGFALSREGDGLIAARTSTGISVAGLTQEGRWQEVIRGADLTAPTWHRDGSLWTYDRQNAALLRYDPAGGGGAQRVTFPLKGLDVTRFRIARDGVRVAVTTGKNTVQIGAFIEGAGGTQPGNFHMLTTTEIGEKILDLAWEDADHLLVLIENKAGQILNQVNVGDGETVGVPLKEALGSLAAQGDRVLAATDDGAKVVELNQDQKTWTAKIESDGGAPLFPLG</sequence>
<reference evidence="2 3" key="1">
    <citation type="submission" date="2016-10" db="EMBL/GenBank/DDBJ databases">
        <authorList>
            <person name="de Groot N.N."/>
        </authorList>
    </citation>
    <scope>NUCLEOTIDE SEQUENCE [LARGE SCALE GENOMIC DNA]</scope>
    <source>
        <strain evidence="2 3">CGMCC 4.6533</strain>
    </source>
</reference>
<evidence type="ECO:0000259" key="1">
    <source>
        <dbReference type="SMART" id="SM00909"/>
    </source>
</evidence>
<proteinExistence type="predicted"/>
<name>A0A1G8F2R0_9ACTN</name>
<gene>
    <name evidence="2" type="ORF">SAMN05421869_103187</name>
</gene>
<feature type="domain" description="GerMN" evidence="1">
    <location>
        <begin position="240"/>
        <end position="328"/>
    </location>
</feature>
<dbReference type="Pfam" id="PF25976">
    <property type="entry name" value="LpqB_N"/>
    <property type="match status" value="1"/>
</dbReference>
<accession>A0A1G8F2R0</accession>
<dbReference type="OrthoDB" id="3226781at2"/>
<dbReference type="AlphaFoldDB" id="A0A1G8F2R0"/>
<keyword evidence="3" id="KW-1185">Reference proteome</keyword>
<evidence type="ECO:0000313" key="2">
    <source>
        <dbReference type="EMBL" id="SDH76392.1"/>
    </source>
</evidence>
<dbReference type="Pfam" id="PF10646">
    <property type="entry name" value="Germane"/>
    <property type="match status" value="1"/>
</dbReference>
<dbReference type="InterPro" id="IPR019606">
    <property type="entry name" value="GerMN"/>
</dbReference>
<dbReference type="Proteomes" id="UP000199202">
    <property type="component" value="Unassembled WGS sequence"/>
</dbReference>
<dbReference type="InterPro" id="IPR011041">
    <property type="entry name" value="Quinoprot_gluc/sorb_DH_b-prop"/>
</dbReference>
<dbReference type="RefSeq" id="WP_090930122.1">
    <property type="nucleotide sequence ID" value="NZ_FNDJ01000003.1"/>
</dbReference>
<dbReference type="EMBL" id="FNDJ01000003">
    <property type="protein sequence ID" value="SDH76392.1"/>
    <property type="molecule type" value="Genomic_DNA"/>
</dbReference>
<protein>
    <submittedName>
        <fullName evidence="2">Sporulation and spore germination</fullName>
    </submittedName>
</protein>
<evidence type="ECO:0000313" key="3">
    <source>
        <dbReference type="Proteomes" id="UP000199202"/>
    </source>
</evidence>